<proteinExistence type="predicted"/>
<protein>
    <submittedName>
        <fullName evidence="1">Uncharacterized protein</fullName>
    </submittedName>
</protein>
<organism evidence="1">
    <name type="scientific">Leclercia adecarboxylata</name>
    <dbReference type="NCBI Taxonomy" id="83655"/>
    <lineage>
        <taxon>Bacteria</taxon>
        <taxon>Pseudomonadati</taxon>
        <taxon>Pseudomonadota</taxon>
        <taxon>Gammaproteobacteria</taxon>
        <taxon>Enterobacterales</taxon>
        <taxon>Enterobacteriaceae</taxon>
        <taxon>Leclercia</taxon>
    </lineage>
</organism>
<sequence length="42" mass="5049">MPRVQFENTSPRLTIIKIARILNQEKVQKLHLYVFILCAFYL</sequence>
<keyword evidence="1" id="KW-0614">Plasmid</keyword>
<dbReference type="AlphaFoldDB" id="A0A482M075"/>
<reference evidence="1" key="1">
    <citation type="submission" date="2018-09" db="EMBL/GenBank/DDBJ databases">
        <authorList>
            <person name="Yuan Q."/>
            <person name="Jiang X."/>
            <person name="Jing Y."/>
            <person name="Cheng Q."/>
            <person name="Zhou D."/>
        </authorList>
    </citation>
    <scope>NUCLEOTIDE SEQUENCE</scope>
    <source>
        <strain evidence="1">150707804</strain>
        <plasmid evidence="1">p707804-1FII</plasmid>
    </source>
</reference>
<dbReference type="EMBL" id="MH909330">
    <property type="protein sequence ID" value="QBQ66668.1"/>
    <property type="molecule type" value="Genomic_DNA"/>
</dbReference>
<geneLocation type="plasmid" evidence="1">
    <name>p707804-1FII</name>
</geneLocation>
<name>A0A482M075_9ENTR</name>
<accession>A0A482M075</accession>
<evidence type="ECO:0000313" key="1">
    <source>
        <dbReference type="EMBL" id="QBQ66668.1"/>
    </source>
</evidence>